<sequence length="336" mass="38052">MAYYSSNHDNTGFGEYYQTPYANYCAYNLPQDSVPYNSSYEPSLHSLFDYNPSPRYYAYDPNPSWSTVAYSTSTLTETKSITYDPNFYSGDYDRPVTQFVISYSVSEGNLPEFEEYDPTPYSGGYDIDQTYGKPLPPSEKTCYPRSGPETNAPPFSGVTDGSIVAFDGQEKIDEQAVKPHSERNPIQANEEEQGKINNQGEQKNEETGIDHQPWSGQVSTYENGLNEGNNHEYGKQVSQYYPSGSGLEAMDLCESLFGYWPCLTRYSKEANACPQVADEGSHGNLWKGTADYLFGSSYPYGERKDFGGENYGEAIYSYERHYQGQPLYRQVEYEEE</sequence>
<feature type="region of interest" description="Disordered" evidence="1">
    <location>
        <begin position="141"/>
        <end position="161"/>
    </location>
</feature>
<dbReference type="PANTHER" id="PTHR33971">
    <property type="entry name" value="OS06G0232000 PROTEIN"/>
    <property type="match status" value="1"/>
</dbReference>
<gene>
    <name evidence="2" type="ORF">FNV43_RR07712</name>
</gene>
<dbReference type="GO" id="GO:0004674">
    <property type="term" value="F:protein serine/threonine kinase activity"/>
    <property type="evidence" value="ECO:0007669"/>
    <property type="project" value="TreeGrafter"/>
</dbReference>
<evidence type="ECO:0000313" key="2">
    <source>
        <dbReference type="EMBL" id="KAF3451617.1"/>
    </source>
</evidence>
<keyword evidence="3" id="KW-1185">Reference proteome</keyword>
<comment type="caution">
    <text evidence="2">The sequence shown here is derived from an EMBL/GenBank/DDBJ whole genome shotgun (WGS) entry which is preliminary data.</text>
</comment>
<feature type="compositionally biased region" description="Polar residues" evidence="1">
    <location>
        <begin position="214"/>
        <end position="228"/>
    </location>
</feature>
<reference evidence="2" key="1">
    <citation type="submission" date="2020-03" db="EMBL/GenBank/DDBJ databases">
        <title>A high-quality chromosome-level genome assembly of a woody plant with both climbing and erect habits, Rhamnella rubrinervis.</title>
        <authorList>
            <person name="Lu Z."/>
            <person name="Yang Y."/>
            <person name="Zhu X."/>
            <person name="Sun Y."/>
        </authorList>
    </citation>
    <scope>NUCLEOTIDE SEQUENCE</scope>
    <source>
        <strain evidence="2">BYM</strain>
        <tissue evidence="2">Leaf</tissue>
    </source>
</reference>
<dbReference type="OrthoDB" id="768992at2759"/>
<feature type="region of interest" description="Disordered" evidence="1">
    <location>
        <begin position="174"/>
        <end position="232"/>
    </location>
</feature>
<organism evidence="2 3">
    <name type="scientific">Rhamnella rubrinervis</name>
    <dbReference type="NCBI Taxonomy" id="2594499"/>
    <lineage>
        <taxon>Eukaryota</taxon>
        <taxon>Viridiplantae</taxon>
        <taxon>Streptophyta</taxon>
        <taxon>Embryophyta</taxon>
        <taxon>Tracheophyta</taxon>
        <taxon>Spermatophyta</taxon>
        <taxon>Magnoliopsida</taxon>
        <taxon>eudicotyledons</taxon>
        <taxon>Gunneridae</taxon>
        <taxon>Pentapetalae</taxon>
        <taxon>rosids</taxon>
        <taxon>fabids</taxon>
        <taxon>Rosales</taxon>
        <taxon>Rhamnaceae</taxon>
        <taxon>rhamnoid group</taxon>
        <taxon>Rhamneae</taxon>
        <taxon>Rhamnella</taxon>
    </lineage>
</organism>
<dbReference type="InterPro" id="IPR038943">
    <property type="entry name" value="PLDrp1-like"/>
</dbReference>
<dbReference type="PANTHER" id="PTHR33971:SF3">
    <property type="entry name" value="UBIQUITIN CARBOXYL-TERMINAL HYDROLASE 36"/>
    <property type="match status" value="1"/>
</dbReference>
<feature type="compositionally biased region" description="Basic and acidic residues" evidence="1">
    <location>
        <begin position="174"/>
        <end position="183"/>
    </location>
</feature>
<evidence type="ECO:0000256" key="1">
    <source>
        <dbReference type="SAM" id="MobiDB-lite"/>
    </source>
</evidence>
<proteinExistence type="predicted"/>
<name>A0A8K0HFF8_9ROSA</name>
<evidence type="ECO:0000313" key="3">
    <source>
        <dbReference type="Proteomes" id="UP000796880"/>
    </source>
</evidence>
<dbReference type="AlphaFoldDB" id="A0A8K0HFF8"/>
<dbReference type="GO" id="GO:0070300">
    <property type="term" value="F:phosphatidic acid binding"/>
    <property type="evidence" value="ECO:0007669"/>
    <property type="project" value="InterPro"/>
</dbReference>
<accession>A0A8K0HFF8</accession>
<dbReference type="Proteomes" id="UP000796880">
    <property type="component" value="Unassembled WGS sequence"/>
</dbReference>
<dbReference type="EMBL" id="VOIH02000003">
    <property type="protein sequence ID" value="KAF3451617.1"/>
    <property type="molecule type" value="Genomic_DNA"/>
</dbReference>
<protein>
    <submittedName>
        <fullName evidence="2">Uncharacterized protein</fullName>
    </submittedName>
</protein>